<dbReference type="InParanoid" id="A0A2P5EX80"/>
<gene>
    <name evidence="2" type="ORF">TorRG33x02_141650</name>
</gene>
<organism evidence="2 3">
    <name type="scientific">Trema orientale</name>
    <name type="common">Charcoal tree</name>
    <name type="synonym">Celtis orientalis</name>
    <dbReference type="NCBI Taxonomy" id="63057"/>
    <lineage>
        <taxon>Eukaryota</taxon>
        <taxon>Viridiplantae</taxon>
        <taxon>Streptophyta</taxon>
        <taxon>Embryophyta</taxon>
        <taxon>Tracheophyta</taxon>
        <taxon>Spermatophyta</taxon>
        <taxon>Magnoliopsida</taxon>
        <taxon>eudicotyledons</taxon>
        <taxon>Gunneridae</taxon>
        <taxon>Pentapetalae</taxon>
        <taxon>rosids</taxon>
        <taxon>fabids</taxon>
        <taxon>Rosales</taxon>
        <taxon>Cannabaceae</taxon>
        <taxon>Trema</taxon>
    </lineage>
</organism>
<feature type="non-terminal residue" evidence="2">
    <location>
        <position position="1"/>
    </location>
</feature>
<reference evidence="3" key="1">
    <citation type="submission" date="2016-06" db="EMBL/GenBank/DDBJ databases">
        <title>Parallel loss of symbiosis genes in relatives of nitrogen-fixing non-legume Parasponia.</title>
        <authorList>
            <person name="Van Velzen R."/>
            <person name="Holmer R."/>
            <person name="Bu F."/>
            <person name="Rutten L."/>
            <person name="Van Zeijl A."/>
            <person name="Liu W."/>
            <person name="Santuari L."/>
            <person name="Cao Q."/>
            <person name="Sharma T."/>
            <person name="Shen D."/>
            <person name="Roswanjaya Y."/>
            <person name="Wardhani T."/>
            <person name="Kalhor M.S."/>
            <person name="Jansen J."/>
            <person name="Van den Hoogen J."/>
            <person name="Gungor B."/>
            <person name="Hartog M."/>
            <person name="Hontelez J."/>
            <person name="Verver J."/>
            <person name="Yang W.-C."/>
            <person name="Schijlen E."/>
            <person name="Repin R."/>
            <person name="Schilthuizen M."/>
            <person name="Schranz E."/>
            <person name="Heidstra R."/>
            <person name="Miyata K."/>
            <person name="Fedorova E."/>
            <person name="Kohlen W."/>
            <person name="Bisseling T."/>
            <person name="Smit S."/>
            <person name="Geurts R."/>
        </authorList>
    </citation>
    <scope>NUCLEOTIDE SEQUENCE [LARGE SCALE GENOMIC DNA]</scope>
    <source>
        <strain evidence="3">cv. RG33-2</strain>
    </source>
</reference>
<accession>A0A2P5EX80</accession>
<evidence type="ECO:0000256" key="1">
    <source>
        <dbReference type="SAM" id="MobiDB-lite"/>
    </source>
</evidence>
<dbReference type="AlphaFoldDB" id="A0A2P5EX80"/>
<proteinExistence type="predicted"/>
<keyword evidence="3" id="KW-1185">Reference proteome</keyword>
<protein>
    <submittedName>
        <fullName evidence="2">Uncharacterized protein</fullName>
    </submittedName>
</protein>
<evidence type="ECO:0000313" key="2">
    <source>
        <dbReference type="EMBL" id="PON90133.1"/>
    </source>
</evidence>
<feature type="compositionally biased region" description="Basic residues" evidence="1">
    <location>
        <begin position="79"/>
        <end position="90"/>
    </location>
</feature>
<name>A0A2P5EX80_TREOI</name>
<comment type="caution">
    <text evidence="2">The sequence shown here is derived from an EMBL/GenBank/DDBJ whole genome shotgun (WGS) entry which is preliminary data.</text>
</comment>
<dbReference type="Proteomes" id="UP000237000">
    <property type="component" value="Unassembled WGS sequence"/>
</dbReference>
<feature type="region of interest" description="Disordered" evidence="1">
    <location>
        <begin position="1"/>
        <end position="26"/>
    </location>
</feature>
<dbReference type="EMBL" id="JXTC01000087">
    <property type="protein sequence ID" value="PON90133.1"/>
    <property type="molecule type" value="Genomic_DNA"/>
</dbReference>
<evidence type="ECO:0000313" key="3">
    <source>
        <dbReference type="Proteomes" id="UP000237000"/>
    </source>
</evidence>
<feature type="region of interest" description="Disordered" evidence="1">
    <location>
        <begin position="71"/>
        <end position="99"/>
    </location>
</feature>
<sequence length="132" mass="15235">KIVRRRVQRDRFHGECAPESSPAAKKPKLLKTAKMEISGERLIGGGGWWLAEVRPELAVLHRSVACTDGGRSWAGVRRPNGRRKKKKKKKKEEEEIWGGGARGGEREKKIFSFFFLIWSKDQNTLQKYRFLQ</sequence>